<feature type="transmembrane region" description="Helical" evidence="1">
    <location>
        <begin position="128"/>
        <end position="148"/>
    </location>
</feature>
<dbReference type="AlphaFoldDB" id="A0A285VP70"/>
<proteinExistence type="predicted"/>
<dbReference type="EMBL" id="OBQK01000004">
    <property type="protein sequence ID" value="SOC55016.1"/>
    <property type="molecule type" value="Genomic_DNA"/>
</dbReference>
<keyword evidence="4" id="KW-1185">Reference proteome</keyword>
<organism evidence="3 4">
    <name type="scientific">Ornithinimicrobium cerasi</name>
    <dbReference type="NCBI Taxonomy" id="2248773"/>
    <lineage>
        <taxon>Bacteria</taxon>
        <taxon>Bacillati</taxon>
        <taxon>Actinomycetota</taxon>
        <taxon>Actinomycetes</taxon>
        <taxon>Micrococcales</taxon>
        <taxon>Ornithinimicrobiaceae</taxon>
        <taxon>Ornithinimicrobium</taxon>
    </lineage>
</organism>
<reference evidence="4" key="1">
    <citation type="submission" date="2017-08" db="EMBL/GenBank/DDBJ databases">
        <authorList>
            <person name="Varghese N."/>
            <person name="Submissions S."/>
        </authorList>
    </citation>
    <scope>NUCLEOTIDE SEQUENCE [LARGE SCALE GENOMIC DNA]</scope>
    <source>
        <strain evidence="4">USBA17B2</strain>
    </source>
</reference>
<feature type="domain" description="Oxidoreductase molybdopterin-binding" evidence="2">
    <location>
        <begin position="239"/>
        <end position="385"/>
    </location>
</feature>
<keyword evidence="1" id="KW-0812">Transmembrane</keyword>
<evidence type="ECO:0000256" key="1">
    <source>
        <dbReference type="SAM" id="Phobius"/>
    </source>
</evidence>
<dbReference type="InterPro" id="IPR014756">
    <property type="entry name" value="Ig_E-set"/>
</dbReference>
<evidence type="ECO:0000259" key="2">
    <source>
        <dbReference type="Pfam" id="PF00174"/>
    </source>
</evidence>
<dbReference type="PANTHER" id="PTHR19372">
    <property type="entry name" value="SULFITE REDUCTASE"/>
    <property type="match status" value="1"/>
</dbReference>
<dbReference type="PANTHER" id="PTHR19372:SF7">
    <property type="entry name" value="SULFITE OXIDASE, MITOCHONDRIAL"/>
    <property type="match status" value="1"/>
</dbReference>
<evidence type="ECO:0000313" key="3">
    <source>
        <dbReference type="EMBL" id="SOC55016.1"/>
    </source>
</evidence>
<feature type="transmembrane region" description="Helical" evidence="1">
    <location>
        <begin position="98"/>
        <end position="116"/>
    </location>
</feature>
<dbReference type="Pfam" id="PF00174">
    <property type="entry name" value="Oxidored_molyb"/>
    <property type="match status" value="1"/>
</dbReference>
<dbReference type="SUPFAM" id="SSF81296">
    <property type="entry name" value="E set domains"/>
    <property type="match status" value="1"/>
</dbReference>
<dbReference type="GO" id="GO:0020037">
    <property type="term" value="F:heme binding"/>
    <property type="evidence" value="ECO:0007669"/>
    <property type="project" value="TreeGrafter"/>
</dbReference>
<dbReference type="Gene3D" id="3.90.420.10">
    <property type="entry name" value="Oxidoreductase, molybdopterin-binding domain"/>
    <property type="match status" value="1"/>
</dbReference>
<gene>
    <name evidence="3" type="ORF">SAMN05421879_104110</name>
</gene>
<keyword evidence="1" id="KW-0472">Membrane</keyword>
<dbReference type="InterPro" id="IPR036374">
    <property type="entry name" value="OxRdtase_Mopterin-bd_sf"/>
</dbReference>
<dbReference type="Proteomes" id="UP000219688">
    <property type="component" value="Unassembled WGS sequence"/>
</dbReference>
<evidence type="ECO:0000313" key="4">
    <source>
        <dbReference type="Proteomes" id="UP000219688"/>
    </source>
</evidence>
<dbReference type="InterPro" id="IPR000572">
    <property type="entry name" value="OxRdtase_Mopterin-bd_dom"/>
</dbReference>
<dbReference type="GO" id="GO:0006790">
    <property type="term" value="P:sulfur compound metabolic process"/>
    <property type="evidence" value="ECO:0007669"/>
    <property type="project" value="TreeGrafter"/>
</dbReference>
<feature type="transmembrane region" description="Helical" evidence="1">
    <location>
        <begin position="168"/>
        <end position="188"/>
    </location>
</feature>
<feature type="transmembrane region" description="Helical" evidence="1">
    <location>
        <begin position="12"/>
        <end position="33"/>
    </location>
</feature>
<accession>A0A285VP70</accession>
<feature type="transmembrane region" description="Helical" evidence="1">
    <location>
        <begin position="72"/>
        <end position="91"/>
    </location>
</feature>
<name>A0A285VP70_9MICO</name>
<sequence>MTTTSGSQAHRGAGMLSGLLAGAAGVLVGEGLARLLALPGPVVAVGNRVVDLTPRPVKEWAVSTLGAADKPVLLGGVLAVVLVALVLLGRVGTDRPRGALLGMTALSGLAVAAMALDRARAAGPGALVLASAATVLVSVGGFALLLALLRAGIGTRTGRGRTVDRRRFLLAASSIAAVGAAGGATRGLTGRAADPTLLTLPPPVGPVAPVPAGVSFDVPGLTPHLTSNADFYRVDTALQVPRVPVPDYVLRITGLVDRPLELTYQDLLDRDLVERRVTLTCVSNEVGGDLLGTATWLGIPTRDLLAEAGVRAGADAVRSRSADGFTAGTPLDALTDDRGALVAVGMNGVPLPPEHGFPVRMVTPGLYGYVSATKWLTELEVTRFADFAAYWTERGYAEQAPVKLSSRIDVPGSFARLTAGPTTVAGVAWAQTVGIDRVQVRAGEGGWQDAELGVEDSDETWRAWRWVWDAEPGTHRLEVRATDRAGRVQTPRREPIAPDGSTGWHNVTVTVA</sequence>
<keyword evidence="1" id="KW-1133">Transmembrane helix</keyword>
<dbReference type="Gene3D" id="2.60.40.650">
    <property type="match status" value="1"/>
</dbReference>
<dbReference type="GO" id="GO:0008482">
    <property type="term" value="F:sulfite oxidase activity"/>
    <property type="evidence" value="ECO:0007669"/>
    <property type="project" value="TreeGrafter"/>
</dbReference>
<dbReference type="RefSeq" id="WP_097187754.1">
    <property type="nucleotide sequence ID" value="NZ_OBQK01000004.1"/>
</dbReference>
<dbReference type="SUPFAM" id="SSF56524">
    <property type="entry name" value="Oxidoreductase molybdopterin-binding domain"/>
    <property type="match status" value="1"/>
</dbReference>
<protein>
    <submittedName>
        <fullName evidence="3">DMSO/TMAO reductase YedYZ, molybdopterin-dependent catalytic subunit</fullName>
    </submittedName>
</protein>
<dbReference type="GO" id="GO:0043546">
    <property type="term" value="F:molybdopterin cofactor binding"/>
    <property type="evidence" value="ECO:0007669"/>
    <property type="project" value="TreeGrafter"/>
</dbReference>